<evidence type="ECO:0000313" key="5">
    <source>
        <dbReference type="Proteomes" id="UP000662373"/>
    </source>
</evidence>
<protein>
    <submittedName>
        <fullName evidence="4">DUF4974 domain-containing protein</fullName>
    </submittedName>
</protein>
<dbReference type="InterPro" id="IPR012373">
    <property type="entry name" value="Ferrdict_sens_TM"/>
</dbReference>
<organism evidence="4 5">
    <name type="scientific">Gelidibacter salicanalis</name>
    <dbReference type="NCBI Taxonomy" id="291193"/>
    <lineage>
        <taxon>Bacteria</taxon>
        <taxon>Pseudomonadati</taxon>
        <taxon>Bacteroidota</taxon>
        <taxon>Flavobacteriia</taxon>
        <taxon>Flavobacteriales</taxon>
        <taxon>Flavobacteriaceae</taxon>
        <taxon>Gelidibacter</taxon>
    </lineage>
</organism>
<feature type="domain" description="Protein FecR C-terminal" evidence="3">
    <location>
        <begin position="306"/>
        <end position="375"/>
    </location>
</feature>
<dbReference type="InterPro" id="IPR006860">
    <property type="entry name" value="FecR"/>
</dbReference>
<dbReference type="Pfam" id="PF04773">
    <property type="entry name" value="FecR"/>
    <property type="match status" value="1"/>
</dbReference>
<dbReference type="Gene3D" id="3.55.50.30">
    <property type="match status" value="1"/>
</dbReference>
<comment type="caution">
    <text evidence="4">The sequence shown here is derived from an EMBL/GenBank/DDBJ whole genome shotgun (WGS) entry which is preliminary data.</text>
</comment>
<feature type="domain" description="FecR protein" evidence="2">
    <location>
        <begin position="166"/>
        <end position="262"/>
    </location>
</feature>
<keyword evidence="1" id="KW-1133">Transmembrane helix</keyword>
<accession>A0A934KQZ4</accession>
<name>A0A934KQZ4_9FLAO</name>
<evidence type="ECO:0000313" key="4">
    <source>
        <dbReference type="EMBL" id="MBJ7881904.1"/>
    </source>
</evidence>
<keyword evidence="5" id="KW-1185">Reference proteome</keyword>
<dbReference type="GO" id="GO:0016989">
    <property type="term" value="F:sigma factor antagonist activity"/>
    <property type="evidence" value="ECO:0007669"/>
    <property type="project" value="TreeGrafter"/>
</dbReference>
<dbReference type="EMBL" id="JAEHJZ010000036">
    <property type="protein sequence ID" value="MBJ7881904.1"/>
    <property type="molecule type" value="Genomic_DNA"/>
</dbReference>
<reference evidence="4 5" key="1">
    <citation type="submission" date="2020-09" db="EMBL/GenBank/DDBJ databases">
        <title>Draft genome of Gelidibacter salicanalis PAMC21136.</title>
        <authorList>
            <person name="Park H."/>
        </authorList>
    </citation>
    <scope>NUCLEOTIDE SEQUENCE [LARGE SCALE GENOMIC DNA]</scope>
    <source>
        <strain evidence="4 5">PAMC21136</strain>
    </source>
</reference>
<evidence type="ECO:0000259" key="3">
    <source>
        <dbReference type="Pfam" id="PF16344"/>
    </source>
</evidence>
<proteinExistence type="predicted"/>
<dbReference type="InterPro" id="IPR032508">
    <property type="entry name" value="FecR_C"/>
</dbReference>
<evidence type="ECO:0000259" key="2">
    <source>
        <dbReference type="Pfam" id="PF04773"/>
    </source>
</evidence>
<evidence type="ECO:0000256" key="1">
    <source>
        <dbReference type="SAM" id="Phobius"/>
    </source>
</evidence>
<dbReference type="Proteomes" id="UP000662373">
    <property type="component" value="Unassembled WGS sequence"/>
</dbReference>
<dbReference type="Pfam" id="PF16344">
    <property type="entry name" value="FecR_C"/>
    <property type="match status" value="1"/>
</dbReference>
<dbReference type="AlphaFoldDB" id="A0A934KQZ4"/>
<dbReference type="PIRSF" id="PIRSF018266">
    <property type="entry name" value="FecR"/>
    <property type="match status" value="1"/>
</dbReference>
<dbReference type="PANTHER" id="PTHR30273:SF2">
    <property type="entry name" value="PROTEIN FECR"/>
    <property type="match status" value="1"/>
</dbReference>
<gene>
    <name evidence="4" type="ORF">JEM65_14805</name>
</gene>
<feature type="transmembrane region" description="Helical" evidence="1">
    <location>
        <begin position="72"/>
        <end position="91"/>
    </location>
</feature>
<sequence>MEFKLILKKLNNTLTTEEQIIFTKWLEESHTHRAYFNSVKKNYVTDLDNIDTEKGWLGIQHTLNKPHKKNNYWKYAVAASIVLLIALNFIFNKKEIINNTPIVVDNRVIIESGTDKATLTLEDGSVVELEKGNTYNNQNVSSNGEAIVYNANDENSKKIVYNYLTIPRGGQFQLKLSDGTEVWLNSETQLKFPVTFIDGETREVQLIYGEAYFDVSPSTNHKGSKFKVFNLNQEVEVLGTEFNIKAYKDEDIIYTTLVEGKVSVSNLEFKQSLVPNQQLMLDLKNKGITIQKIDAYGETSWRKGLFSFKSMTLKEIMVVLSRWYDVNVEFDNVAIESVKFNGVLSKNDSIEEILRTIKKTNFINAYEIKDKKIILK</sequence>
<dbReference type="PANTHER" id="PTHR30273">
    <property type="entry name" value="PERIPLASMIC SIGNAL SENSOR AND SIGMA FACTOR ACTIVATOR FECR-RELATED"/>
    <property type="match status" value="1"/>
</dbReference>
<dbReference type="RefSeq" id="WP_199601096.1">
    <property type="nucleotide sequence ID" value="NZ_JAEHJZ010000036.1"/>
</dbReference>
<dbReference type="Gene3D" id="2.60.120.1440">
    <property type="match status" value="1"/>
</dbReference>
<keyword evidence="1" id="KW-0812">Transmembrane</keyword>
<keyword evidence="1" id="KW-0472">Membrane</keyword>